<accession>A0AAW5HVU5</accession>
<protein>
    <submittedName>
        <fullName evidence="2">Uncharacterized protein</fullName>
    </submittedName>
</protein>
<proteinExistence type="predicted"/>
<comment type="caution">
    <text evidence="2">The sequence shown here is derived from an EMBL/GenBank/DDBJ whole genome shotgun (WGS) entry which is preliminary data.</text>
</comment>
<evidence type="ECO:0000313" key="3">
    <source>
        <dbReference type="Proteomes" id="UP001205920"/>
    </source>
</evidence>
<dbReference type="EMBL" id="JAEUWV010000002">
    <property type="protein sequence ID" value="MCO6393921.1"/>
    <property type="molecule type" value="Genomic_DNA"/>
</dbReference>
<organism evidence="2 3">
    <name type="scientific">Corynebacterium lipophilum</name>
    <dbReference type="NCBI Taxonomy" id="2804918"/>
    <lineage>
        <taxon>Bacteria</taxon>
        <taxon>Bacillati</taxon>
        <taxon>Actinomycetota</taxon>
        <taxon>Actinomycetes</taxon>
        <taxon>Mycobacteriales</taxon>
        <taxon>Corynebacteriaceae</taxon>
        <taxon>Corynebacterium</taxon>
    </lineage>
</organism>
<dbReference type="Proteomes" id="UP001205920">
    <property type="component" value="Unassembled WGS sequence"/>
</dbReference>
<keyword evidence="1" id="KW-0472">Membrane</keyword>
<feature type="transmembrane region" description="Helical" evidence="1">
    <location>
        <begin position="75"/>
        <end position="98"/>
    </location>
</feature>
<keyword evidence="3" id="KW-1185">Reference proteome</keyword>
<dbReference type="RefSeq" id="WP_070477535.1">
    <property type="nucleotide sequence ID" value="NZ_JAEUWV010000002.1"/>
</dbReference>
<reference evidence="2 3" key="1">
    <citation type="submission" date="2021-01" db="EMBL/GenBank/DDBJ databases">
        <title>Identification and Characterization of Corynebacterium sp.</title>
        <authorList>
            <person name="Luo Q."/>
            <person name="Qu P."/>
            <person name="Chen Q."/>
        </authorList>
    </citation>
    <scope>NUCLEOTIDE SEQUENCE [LARGE SCALE GENOMIC DNA]</scope>
    <source>
        <strain evidence="2 3">MC-18</strain>
    </source>
</reference>
<evidence type="ECO:0000256" key="1">
    <source>
        <dbReference type="SAM" id="Phobius"/>
    </source>
</evidence>
<keyword evidence="1" id="KW-1133">Transmembrane helix</keyword>
<dbReference type="AlphaFoldDB" id="A0AAW5HVU5"/>
<name>A0AAW5HVU5_9CORY</name>
<evidence type="ECO:0000313" key="2">
    <source>
        <dbReference type="EMBL" id="MCO6393921.1"/>
    </source>
</evidence>
<keyword evidence="1" id="KW-0812">Transmembrane</keyword>
<feature type="transmembrane region" description="Helical" evidence="1">
    <location>
        <begin position="24"/>
        <end position="43"/>
    </location>
</feature>
<gene>
    <name evidence="2" type="ORF">JMN37_02800</name>
</gene>
<sequence length="197" mass="21438">MTEPNTPVAPVGPHPAAAPKASPVARWITVLAGLAFLGGAVVIGHDVWVRLQEADGQTEWLPELYDQLTLNLIDITWVAVAVGIVVMLVGLALVIASLKPRQKTHLRVQSPVSIWTRPVDIARKSTFLATSQFGANHARTKADRNKLTLTMQTDVQRPDVEQQAHETLVGEFQRLEQVPAITIKTEAPAPVAEQEAK</sequence>